<feature type="region of interest" description="Disordered" evidence="4">
    <location>
        <begin position="1"/>
        <end position="94"/>
    </location>
</feature>
<evidence type="ECO:0000256" key="1">
    <source>
        <dbReference type="ARBA" id="ARBA00004123"/>
    </source>
</evidence>
<evidence type="ECO:0008006" key="7">
    <source>
        <dbReference type="Google" id="ProtNLM"/>
    </source>
</evidence>
<dbReference type="GO" id="GO:0042273">
    <property type="term" value="P:ribosomal large subunit biogenesis"/>
    <property type="evidence" value="ECO:0007669"/>
    <property type="project" value="TreeGrafter"/>
</dbReference>
<evidence type="ECO:0000256" key="2">
    <source>
        <dbReference type="ARBA" id="ARBA00005907"/>
    </source>
</evidence>
<feature type="region of interest" description="Disordered" evidence="4">
    <location>
        <begin position="161"/>
        <end position="184"/>
    </location>
</feature>
<feature type="compositionally biased region" description="Acidic residues" evidence="4">
    <location>
        <begin position="62"/>
        <end position="86"/>
    </location>
</feature>
<comment type="caution">
    <text evidence="5">The sequence shown here is derived from an EMBL/GenBank/DDBJ whole genome shotgun (WGS) entry which is preliminary data.</text>
</comment>
<dbReference type="GO" id="GO:0030690">
    <property type="term" value="C:Noc1p-Noc2p complex"/>
    <property type="evidence" value="ECO:0007669"/>
    <property type="project" value="TreeGrafter"/>
</dbReference>
<name>A0AAV5LB13_9ROSI</name>
<evidence type="ECO:0000313" key="5">
    <source>
        <dbReference type="EMBL" id="GKV34106.1"/>
    </source>
</evidence>
<dbReference type="GO" id="GO:0005654">
    <property type="term" value="C:nucleoplasm"/>
    <property type="evidence" value="ECO:0007669"/>
    <property type="project" value="TreeGrafter"/>
</dbReference>
<feature type="compositionally biased region" description="Basic residues" evidence="4">
    <location>
        <begin position="20"/>
        <end position="34"/>
    </location>
</feature>
<protein>
    <recommendedName>
        <fullName evidence="7">Nucleolar complex protein 2 homolog</fullName>
    </recommendedName>
</protein>
<gene>
    <name evidence="5" type="ORF">SLEP1_g42522</name>
</gene>
<dbReference type="EMBL" id="BPVZ01000104">
    <property type="protein sequence ID" value="GKV34106.1"/>
    <property type="molecule type" value="Genomic_DNA"/>
</dbReference>
<comment type="similarity">
    <text evidence="2">Belongs to the NOC2 family.</text>
</comment>
<keyword evidence="3" id="KW-0539">Nucleus</keyword>
<evidence type="ECO:0000313" key="6">
    <source>
        <dbReference type="Proteomes" id="UP001054252"/>
    </source>
</evidence>
<dbReference type="Proteomes" id="UP001054252">
    <property type="component" value="Unassembled WGS sequence"/>
</dbReference>
<feature type="region of interest" description="Disordered" evidence="4">
    <location>
        <begin position="686"/>
        <end position="709"/>
    </location>
</feature>
<proteinExistence type="inferred from homology"/>
<evidence type="ECO:0000256" key="4">
    <source>
        <dbReference type="SAM" id="MobiDB-lite"/>
    </source>
</evidence>
<keyword evidence="6" id="KW-1185">Reference proteome</keyword>
<feature type="compositionally biased region" description="Acidic residues" evidence="4">
    <location>
        <begin position="166"/>
        <end position="180"/>
    </location>
</feature>
<reference evidence="5 6" key="1">
    <citation type="journal article" date="2021" name="Commun. Biol.">
        <title>The genome of Shorea leprosula (Dipterocarpaceae) highlights the ecological relevance of drought in aseasonal tropical rainforests.</title>
        <authorList>
            <person name="Ng K.K.S."/>
            <person name="Kobayashi M.J."/>
            <person name="Fawcett J.A."/>
            <person name="Hatakeyama M."/>
            <person name="Paape T."/>
            <person name="Ng C.H."/>
            <person name="Ang C.C."/>
            <person name="Tnah L.H."/>
            <person name="Lee C.T."/>
            <person name="Nishiyama T."/>
            <person name="Sese J."/>
            <person name="O'Brien M.J."/>
            <person name="Copetti D."/>
            <person name="Mohd Noor M.I."/>
            <person name="Ong R.C."/>
            <person name="Putra M."/>
            <person name="Sireger I.Z."/>
            <person name="Indrioko S."/>
            <person name="Kosugi Y."/>
            <person name="Izuno A."/>
            <person name="Isagi Y."/>
            <person name="Lee S.L."/>
            <person name="Shimizu K.K."/>
        </authorList>
    </citation>
    <scope>NUCLEOTIDE SEQUENCE [LARGE SCALE GENOMIC DNA]</scope>
    <source>
        <strain evidence="5">214</strain>
    </source>
</reference>
<dbReference type="PANTHER" id="PTHR12687">
    <property type="entry name" value="NUCLEOLAR COMPLEX 2 AND RAD4-RELATED"/>
    <property type="match status" value="1"/>
</dbReference>
<accession>A0AAV5LB13</accession>
<dbReference type="GO" id="GO:0005730">
    <property type="term" value="C:nucleolus"/>
    <property type="evidence" value="ECO:0007669"/>
    <property type="project" value="TreeGrafter"/>
</dbReference>
<dbReference type="GO" id="GO:0030691">
    <property type="term" value="C:Noc2p-Noc3p complex"/>
    <property type="evidence" value="ECO:0007669"/>
    <property type="project" value="TreeGrafter"/>
</dbReference>
<dbReference type="Pfam" id="PF03715">
    <property type="entry name" value="Noc2"/>
    <property type="match status" value="1"/>
</dbReference>
<sequence>MGKLGKKARKFARKNLQSVMKRKRKLNSMFKKKSQKSDEQDEVENQEEVNVKQSNARNTEGEGIEDASLDDLFSDESDAVGDDSESDGYLSEGSNCTYMDEDKFESHLEDADSNLGSDLSVQNREIHLELMEKMKMLDRLKEKDPAFSKFLESYENRLKPLRNNEDYSDEDDTSSEDMASEGDVNLSESKVLTHAAFDSLCQLVKEQQSISAFTSLLNGYRAACHYGNEPLGVLDVNTFCRIQDSNTFCKILTFVLREADNILKGMLGISCSSCRKETILELKNKSKWKTLKPLVKSFLRSTLFLLNQVTDSEILAFALVRIRASVIFFAAFPSLLHRLIKTAVHLWATGEGILASHSFLIIKEVASVFSSDCFELCWIKIYKAFLGHCKFGDPVSSKHLQFLRSSFVELCSQDMQISSSKAMVSIQRLAKILQLGLRTKKKEAVKKICSWHYMNCVDLWVSFISLNVRDYDIQPLPYMIIQIINGMALLFPGPRYFPLRRKCIQWLNDLSSSSGIFIPISSFALDVLEYKTGKDGRKAVKEFNVSSIVKLPKHLLKSRNFPQECVSSAIELLAMHFAQWSYQISFPELATIPLIRLRKFHETTTVESFRRVVKRFIDQVEQNIEFVRKKRDEVAFSPKDQQSVETFLQLEKPSGNAPFTQYYKSIIEKAISRNLITNEKASFLNQKSKATKRRQLPNSTAHVDNGKEFSEERNLDMLVVNGDVNREKKQKT</sequence>
<dbReference type="PANTHER" id="PTHR12687:SF8">
    <property type="entry name" value="PROTEIN REBELOTE"/>
    <property type="match status" value="1"/>
</dbReference>
<feature type="compositionally biased region" description="Basic residues" evidence="4">
    <location>
        <begin position="1"/>
        <end position="13"/>
    </location>
</feature>
<dbReference type="AlphaFoldDB" id="A0AAV5LB13"/>
<dbReference type="InterPro" id="IPR005343">
    <property type="entry name" value="Noc2"/>
</dbReference>
<comment type="subcellular location">
    <subcellularLocation>
        <location evidence="1">Nucleus</location>
    </subcellularLocation>
</comment>
<organism evidence="5 6">
    <name type="scientific">Rubroshorea leprosula</name>
    <dbReference type="NCBI Taxonomy" id="152421"/>
    <lineage>
        <taxon>Eukaryota</taxon>
        <taxon>Viridiplantae</taxon>
        <taxon>Streptophyta</taxon>
        <taxon>Embryophyta</taxon>
        <taxon>Tracheophyta</taxon>
        <taxon>Spermatophyta</taxon>
        <taxon>Magnoliopsida</taxon>
        <taxon>eudicotyledons</taxon>
        <taxon>Gunneridae</taxon>
        <taxon>Pentapetalae</taxon>
        <taxon>rosids</taxon>
        <taxon>malvids</taxon>
        <taxon>Malvales</taxon>
        <taxon>Dipterocarpaceae</taxon>
        <taxon>Rubroshorea</taxon>
    </lineage>
</organism>
<evidence type="ECO:0000256" key="3">
    <source>
        <dbReference type="ARBA" id="ARBA00023242"/>
    </source>
</evidence>